<evidence type="ECO:0000313" key="2">
    <source>
        <dbReference type="EMBL" id="TKX20924.1"/>
    </source>
</evidence>
<evidence type="ECO:0000256" key="1">
    <source>
        <dbReference type="SAM" id="MobiDB-lite"/>
    </source>
</evidence>
<organism evidence="2 3">
    <name type="scientific">Elsinoe australis</name>
    <dbReference type="NCBI Taxonomy" id="40998"/>
    <lineage>
        <taxon>Eukaryota</taxon>
        <taxon>Fungi</taxon>
        <taxon>Dikarya</taxon>
        <taxon>Ascomycota</taxon>
        <taxon>Pezizomycotina</taxon>
        <taxon>Dothideomycetes</taxon>
        <taxon>Dothideomycetidae</taxon>
        <taxon>Myriangiales</taxon>
        <taxon>Elsinoaceae</taxon>
        <taxon>Elsinoe</taxon>
    </lineage>
</organism>
<feature type="region of interest" description="Disordered" evidence="1">
    <location>
        <begin position="152"/>
        <end position="173"/>
    </location>
</feature>
<sequence length="217" mass="24545">MSSDAEYAREVAEEEGAWGFMIYRCTYKSDEEWSRFLQILDATVREALEAEDEVEDEGYVGLMDTLDWSVQEDPELEGASKNEVRRRFRQWASENSGINSCRGKFCIMVDQACVDATLSAPAPPEYDREGKAFVYIIDKAWRQKYADGSYAADEADSRASEGKEPADEDFPPVDGCRMDDVGWMKLALTHVAPRAFSILEEPGWEGTYHRPPATVKP</sequence>
<proteinExistence type="predicted"/>
<comment type="caution">
    <text evidence="2">The sequence shown here is derived from an EMBL/GenBank/DDBJ whole genome shotgun (WGS) entry which is preliminary data.</text>
</comment>
<gene>
    <name evidence="2" type="ORF">C1H76_6961</name>
</gene>
<dbReference type="Proteomes" id="UP000308133">
    <property type="component" value="Unassembled WGS sequence"/>
</dbReference>
<accession>A0A4U7AYR1</accession>
<reference evidence="2 3" key="1">
    <citation type="submission" date="2018-02" db="EMBL/GenBank/DDBJ databases">
        <title>Draft genome sequences of Elsinoe sp., causing black scab on jojoba.</title>
        <authorList>
            <person name="Stodart B."/>
            <person name="Jeffress S."/>
            <person name="Ash G."/>
            <person name="Arun Chinnappa K."/>
        </authorList>
    </citation>
    <scope>NUCLEOTIDE SEQUENCE [LARGE SCALE GENOMIC DNA]</scope>
    <source>
        <strain evidence="2 3">Hillstone_2</strain>
    </source>
</reference>
<feature type="compositionally biased region" description="Basic and acidic residues" evidence="1">
    <location>
        <begin position="155"/>
        <end position="165"/>
    </location>
</feature>
<name>A0A4U7AYR1_9PEZI</name>
<dbReference type="EMBL" id="PTQR01000084">
    <property type="protein sequence ID" value="TKX20924.1"/>
    <property type="molecule type" value="Genomic_DNA"/>
</dbReference>
<evidence type="ECO:0000313" key="3">
    <source>
        <dbReference type="Proteomes" id="UP000308133"/>
    </source>
</evidence>
<dbReference type="AlphaFoldDB" id="A0A4U7AYR1"/>
<protein>
    <submittedName>
        <fullName evidence="2">Uncharacterized protein</fullName>
    </submittedName>
</protein>